<comment type="caution">
    <text evidence="2">The sequence shown here is derived from an EMBL/GenBank/DDBJ whole genome shotgun (WGS) entry which is preliminary data.</text>
</comment>
<gene>
    <name evidence="2" type="ORF">KI809_01770</name>
</gene>
<evidence type="ECO:0000313" key="3">
    <source>
        <dbReference type="Proteomes" id="UP000811899"/>
    </source>
</evidence>
<keyword evidence="3" id="KW-1185">Reference proteome</keyword>
<sequence length="261" mass="30408">MSSLHISVITPSYNQGNFIKETIDSVIAQNYDNYEHIVIDGLSADGTMDVLKEYPHLNVICEKDSGQSNALNKGFKMAQGDIIAWINSDDTYEPGTFQTVAQYFEEHPDCSVLFGDFHIIDVNGRKLHHRQCREFSLKELLQKGNSLVGQPAVFFRKSVLDTIGYLDESLHLGMDYDFFIRMRMKYDFRHISCYFANFRKHLDSKTIDGTLKDIEIGYKISKKFNGGRYLMLYINVLIRKIYYFNPTFGHGCNYFRYRMRK</sequence>
<feature type="domain" description="Glycosyltransferase 2-like" evidence="1">
    <location>
        <begin position="7"/>
        <end position="163"/>
    </location>
</feature>
<dbReference type="RefSeq" id="WP_214169791.1">
    <property type="nucleotide sequence ID" value="NZ_JAHCVJ010000001.1"/>
</dbReference>
<protein>
    <submittedName>
        <fullName evidence="2">Glycosyltransferase</fullName>
    </submittedName>
</protein>
<evidence type="ECO:0000313" key="2">
    <source>
        <dbReference type="EMBL" id="MBT0663014.1"/>
    </source>
</evidence>
<reference evidence="2 3" key="1">
    <citation type="submission" date="2021-05" db="EMBL/GenBank/DDBJ databases">
        <title>The draft genome of Geobacter pelophilus DSM 12255.</title>
        <authorList>
            <person name="Xu Z."/>
            <person name="Masuda Y."/>
            <person name="Itoh H."/>
            <person name="Senoo K."/>
        </authorList>
    </citation>
    <scope>NUCLEOTIDE SEQUENCE [LARGE SCALE GENOMIC DNA]</scope>
    <source>
        <strain evidence="2 3">DSM 12255</strain>
    </source>
</reference>
<dbReference type="InterPro" id="IPR001173">
    <property type="entry name" value="Glyco_trans_2-like"/>
</dbReference>
<dbReference type="SUPFAM" id="SSF53448">
    <property type="entry name" value="Nucleotide-diphospho-sugar transferases"/>
    <property type="match status" value="1"/>
</dbReference>
<name>A0AAW4KXE6_9BACT</name>
<dbReference type="InterPro" id="IPR029044">
    <property type="entry name" value="Nucleotide-diphossugar_trans"/>
</dbReference>
<evidence type="ECO:0000259" key="1">
    <source>
        <dbReference type="Pfam" id="PF00535"/>
    </source>
</evidence>
<dbReference type="InterPro" id="IPR050834">
    <property type="entry name" value="Glycosyltransf_2"/>
</dbReference>
<accession>A0AAW4KXE6</accession>
<dbReference type="PANTHER" id="PTHR43685">
    <property type="entry name" value="GLYCOSYLTRANSFERASE"/>
    <property type="match status" value="1"/>
</dbReference>
<dbReference type="CDD" id="cd06433">
    <property type="entry name" value="GT_2_WfgS_like"/>
    <property type="match status" value="1"/>
</dbReference>
<dbReference type="Gene3D" id="3.90.550.10">
    <property type="entry name" value="Spore Coat Polysaccharide Biosynthesis Protein SpsA, Chain A"/>
    <property type="match status" value="1"/>
</dbReference>
<dbReference type="AlphaFoldDB" id="A0AAW4KXE6"/>
<proteinExistence type="predicted"/>
<dbReference type="Pfam" id="PF00535">
    <property type="entry name" value="Glycos_transf_2"/>
    <property type="match status" value="1"/>
</dbReference>
<organism evidence="2 3">
    <name type="scientific">Geoanaerobacter pelophilus</name>
    <dbReference type="NCBI Taxonomy" id="60036"/>
    <lineage>
        <taxon>Bacteria</taxon>
        <taxon>Pseudomonadati</taxon>
        <taxon>Thermodesulfobacteriota</taxon>
        <taxon>Desulfuromonadia</taxon>
        <taxon>Geobacterales</taxon>
        <taxon>Geobacteraceae</taxon>
        <taxon>Geoanaerobacter</taxon>
    </lineage>
</organism>
<dbReference type="EMBL" id="JAHCVJ010000001">
    <property type="protein sequence ID" value="MBT0663014.1"/>
    <property type="molecule type" value="Genomic_DNA"/>
</dbReference>
<dbReference type="PANTHER" id="PTHR43685:SF11">
    <property type="entry name" value="GLYCOSYLTRANSFERASE TAGX-RELATED"/>
    <property type="match status" value="1"/>
</dbReference>
<dbReference type="Proteomes" id="UP000811899">
    <property type="component" value="Unassembled WGS sequence"/>
</dbReference>